<comment type="caution">
    <text evidence="1">The sequence shown here is derived from an EMBL/GenBank/DDBJ whole genome shotgun (WGS) entry which is preliminary data.</text>
</comment>
<dbReference type="PATRIC" id="fig|1263870.3.peg.2663"/>
<dbReference type="RefSeq" id="WP_008678284.1">
    <property type="nucleotide sequence ID" value="NZ_ANOH01000176.1"/>
</dbReference>
<dbReference type="InterPro" id="IPR011009">
    <property type="entry name" value="Kinase-like_dom_sf"/>
</dbReference>
<dbReference type="OrthoDB" id="9810277at2"/>
<dbReference type="Proteomes" id="UP000011885">
    <property type="component" value="Unassembled WGS sequence"/>
</dbReference>
<dbReference type="SUPFAM" id="SSF52540">
    <property type="entry name" value="P-loop containing nucleoside triphosphate hydrolases"/>
    <property type="match status" value="1"/>
</dbReference>
<dbReference type="PANTHER" id="PTHR43883:SF1">
    <property type="entry name" value="GLUCONOKINASE"/>
    <property type="match status" value="1"/>
</dbReference>
<gene>
    <name evidence="1" type="ORF">RSSM_02504</name>
</gene>
<name>M5U3M6_9BACT</name>
<accession>M5U3M6</accession>
<evidence type="ECO:0000313" key="2">
    <source>
        <dbReference type="Proteomes" id="UP000011885"/>
    </source>
</evidence>
<dbReference type="SUPFAM" id="SSF56112">
    <property type="entry name" value="Protein kinase-like (PK-like)"/>
    <property type="match status" value="1"/>
</dbReference>
<keyword evidence="2" id="KW-1185">Reference proteome</keyword>
<dbReference type="Gene3D" id="3.40.50.300">
    <property type="entry name" value="P-loop containing nucleotide triphosphate hydrolases"/>
    <property type="match status" value="1"/>
</dbReference>
<organism evidence="1 2">
    <name type="scientific">Rhodopirellula sallentina SM41</name>
    <dbReference type="NCBI Taxonomy" id="1263870"/>
    <lineage>
        <taxon>Bacteria</taxon>
        <taxon>Pseudomonadati</taxon>
        <taxon>Planctomycetota</taxon>
        <taxon>Planctomycetia</taxon>
        <taxon>Pirellulales</taxon>
        <taxon>Pirellulaceae</taxon>
        <taxon>Rhodopirellula</taxon>
    </lineage>
</organism>
<evidence type="ECO:0008006" key="3">
    <source>
        <dbReference type="Google" id="ProtNLM"/>
    </source>
</evidence>
<dbReference type="EMBL" id="ANOH01000176">
    <property type="protein sequence ID" value="EMI56057.1"/>
    <property type="molecule type" value="Genomic_DNA"/>
</dbReference>
<sequence length="525" mass="60333">MKILPVKDVSTAELVDELSRAEAYPHAVDGEIQTHETHISVVFLAGDFVYKVKKPLTTDFLDYSSIQLRQYYCHEEIRLGRRYDKDLYVGVVPILLEDDRLRIGDEETDAAANVVDYAVKMRRFPDEALLSRRIKRGVLTSQEVHDLAEWIATFHQSAAICDPEFADGWPNFLGTNSRQLFDQLDDLLIDDESRATLAVLRSWSAEFLSDHRNEIADRIPNGFIRECHGDLHLQNVVHWGDRLIPFDGIEFNERLRWIDVLSDAAFLSMDLAAKGHLDLSRSFINAYVERTGDYDSLCLLRWFHFYRALIRAMVPAMRASQFDMSDEESREAHEMTRTQLDLAYRFTLRETPSLWITYGVSGSGKTTLSETVVQRHDCFRVVSDVERKRLKGLASTDRVHGDEIGRLYSASHTDATYRRIGVLAARVLRAGYSVIVDATFLRRRHRERFETIAKTEGVAYRILECECDPQTLHQRIANRIARDDDASDADLNVLDRQIAHRDPLSKAERSHVIHIPNLVDTVEQI</sequence>
<dbReference type="InterPro" id="IPR052732">
    <property type="entry name" value="Cell-binding_unc_protein"/>
</dbReference>
<dbReference type="PANTHER" id="PTHR43883">
    <property type="entry name" value="SLR0207 PROTEIN"/>
    <property type="match status" value="1"/>
</dbReference>
<dbReference type="Pfam" id="PF13671">
    <property type="entry name" value="AAA_33"/>
    <property type="match status" value="1"/>
</dbReference>
<protein>
    <recommendedName>
        <fullName evidence="3">Aminoglycoside phosphotransferase</fullName>
    </recommendedName>
</protein>
<dbReference type="InterPro" id="IPR027417">
    <property type="entry name" value="P-loop_NTPase"/>
</dbReference>
<evidence type="ECO:0000313" key="1">
    <source>
        <dbReference type="EMBL" id="EMI56057.1"/>
    </source>
</evidence>
<proteinExistence type="predicted"/>
<reference evidence="1 2" key="1">
    <citation type="journal article" date="2013" name="Mar. Genomics">
        <title>Expression of sulfatases in Rhodopirellula baltica and the diversity of sulfatases in the genus Rhodopirellula.</title>
        <authorList>
            <person name="Wegner C.E."/>
            <person name="Richter-Heitmann T."/>
            <person name="Klindworth A."/>
            <person name="Klockow C."/>
            <person name="Richter M."/>
            <person name="Achstetter T."/>
            <person name="Glockner F.O."/>
            <person name="Harder J."/>
        </authorList>
    </citation>
    <scope>NUCLEOTIDE SEQUENCE [LARGE SCALE GENOMIC DNA]</scope>
    <source>
        <strain evidence="1 2">SM41</strain>
    </source>
</reference>
<dbReference type="AlphaFoldDB" id="M5U3M6"/>